<dbReference type="GO" id="GO:0009272">
    <property type="term" value="P:fungal-type cell wall biogenesis"/>
    <property type="evidence" value="ECO:0007669"/>
    <property type="project" value="TreeGrafter"/>
</dbReference>
<dbReference type="HOGENOM" id="CLU_025694_1_2_1"/>
<reference evidence="13 14" key="1">
    <citation type="journal article" date="2014" name="BMC Genomics">
        <title>Adaptive genomic structural variation in the grape powdery mildew pathogen, Erysiphe necator.</title>
        <authorList>
            <person name="Jones L."/>
            <person name="Riaz S."/>
            <person name="Morales-Cruz A."/>
            <person name="Amrine K.C."/>
            <person name="McGuire B."/>
            <person name="Gubler W.D."/>
            <person name="Walker M.A."/>
            <person name="Cantu D."/>
        </authorList>
    </citation>
    <scope>NUCLEOTIDE SEQUENCE [LARGE SCALE GENOMIC DNA]</scope>
    <source>
        <strain evidence="14">c</strain>
    </source>
</reference>
<proteinExistence type="inferred from homology"/>
<dbReference type="Pfam" id="PF03663">
    <property type="entry name" value="Glyco_hydro_76"/>
    <property type="match status" value="1"/>
</dbReference>
<evidence type="ECO:0000256" key="2">
    <source>
        <dbReference type="ARBA" id="ARBA00004308"/>
    </source>
</evidence>
<evidence type="ECO:0000313" key="14">
    <source>
        <dbReference type="Proteomes" id="UP000030854"/>
    </source>
</evidence>
<evidence type="ECO:0000256" key="12">
    <source>
        <dbReference type="SAM" id="SignalP"/>
    </source>
</evidence>
<organism evidence="13 14">
    <name type="scientific">Uncinula necator</name>
    <name type="common">Grape powdery mildew</name>
    <dbReference type="NCBI Taxonomy" id="52586"/>
    <lineage>
        <taxon>Eukaryota</taxon>
        <taxon>Fungi</taxon>
        <taxon>Dikarya</taxon>
        <taxon>Ascomycota</taxon>
        <taxon>Pezizomycotina</taxon>
        <taxon>Leotiomycetes</taxon>
        <taxon>Erysiphales</taxon>
        <taxon>Erysiphaceae</taxon>
        <taxon>Erysiphe</taxon>
    </lineage>
</organism>
<sequence length="450" mass="49240">MRWKCVVSLCILFNHGVIAAITLNTASIDSIKGAAKTLATDMMSFYTGYKPGDTPGNLPDPYYWWEAGAMFGAMINYWYYTGDTTYNAMTKQALLHQTGEDGDYMPVNQTKTLGNDDQCFWALSAMTAAETKFENPGDKNFHWLELAQGVFNTQVRRWDSATCGGGLRWQIFQFNSGYTYKNSISNGCFFNLAARLALYTGNSTYGEQAEKAWDWMTKIGLLAPDYHVYDGAQVGDNCVTPDRNQWTYNVGTFLVGSAAMYNFTNSSPVWEQRVRGLLSSASIFFENGIMFEGCEASGKCNVDQRSFKAYFSRWLTATAELAPFTRETILPWLRSSITAAIKTCTAGASGSMCGLRWTQQANDGSIGVGEQMAVLEVLHSQLIDTVPGWVSERKGTGISKGDPNAGAGSGTHSALSIHPATTIEKVIASLFTIIIVFSVIGGTIMMVSGA</sequence>
<dbReference type="GO" id="GO:0012505">
    <property type="term" value="C:endomembrane system"/>
    <property type="evidence" value="ECO:0007669"/>
    <property type="project" value="UniProtKB-SubCell"/>
</dbReference>
<feature type="chain" id="PRO_5002059307" description="Mannan endo-1,6-alpha-mannosidase" evidence="12">
    <location>
        <begin position="20"/>
        <end position="450"/>
    </location>
</feature>
<dbReference type="OrthoDB" id="4187847at2759"/>
<comment type="subcellular location">
    <subcellularLocation>
        <location evidence="2">Endomembrane system</location>
    </subcellularLocation>
</comment>
<dbReference type="STRING" id="52586.A0A0B1P2H1"/>
<dbReference type="GO" id="GO:0008496">
    <property type="term" value="F:mannan endo-1,6-alpha-mannosidase activity"/>
    <property type="evidence" value="ECO:0007669"/>
    <property type="project" value="UniProtKB-UniRule"/>
</dbReference>
<dbReference type="GO" id="GO:0016052">
    <property type="term" value="P:carbohydrate catabolic process"/>
    <property type="evidence" value="ECO:0007669"/>
    <property type="project" value="InterPro"/>
</dbReference>
<protein>
    <recommendedName>
        <fullName evidence="4 10">Mannan endo-1,6-alpha-mannosidase</fullName>
        <ecNumber evidence="4 10">3.2.1.101</ecNumber>
    </recommendedName>
</protein>
<evidence type="ECO:0000256" key="8">
    <source>
        <dbReference type="ARBA" id="ARBA00023180"/>
    </source>
</evidence>
<dbReference type="Gene3D" id="1.50.10.20">
    <property type="match status" value="1"/>
</dbReference>
<keyword evidence="11" id="KW-1133">Transmembrane helix</keyword>
<keyword evidence="5 12" id="KW-0732">Signal</keyword>
<evidence type="ECO:0000256" key="4">
    <source>
        <dbReference type="ARBA" id="ARBA00012350"/>
    </source>
</evidence>
<dbReference type="AlphaFoldDB" id="A0A0B1P2H1"/>
<dbReference type="OMA" id="WAPHTYD"/>
<dbReference type="Proteomes" id="UP000030854">
    <property type="component" value="Unassembled WGS sequence"/>
</dbReference>
<dbReference type="PIRSF" id="PIRSF016302">
    <property type="entry name" value="Man_a_manosd"/>
    <property type="match status" value="1"/>
</dbReference>
<gene>
    <name evidence="13" type="ORF">EV44_g0418</name>
</gene>
<evidence type="ECO:0000256" key="9">
    <source>
        <dbReference type="ARBA" id="ARBA00023295"/>
    </source>
</evidence>
<dbReference type="PANTHER" id="PTHR12145:SF41">
    <property type="entry name" value="MANNAN ENDO-1,6-ALPHA-MANNOSIDASE"/>
    <property type="match status" value="1"/>
</dbReference>
<dbReference type="EC" id="3.2.1.101" evidence="4 10"/>
<dbReference type="SUPFAM" id="SSF48208">
    <property type="entry name" value="Six-hairpin glycosidases"/>
    <property type="match status" value="1"/>
</dbReference>
<keyword evidence="9 10" id="KW-0326">Glycosidase</keyword>
<comment type="catalytic activity">
    <reaction evidence="1 10">
        <text>Random hydrolysis of (1-&gt;6)-alpha-D-mannosidic linkages in unbranched (1-&gt;6)-mannans.</text>
        <dbReference type="EC" id="3.2.1.101"/>
    </reaction>
</comment>
<dbReference type="PANTHER" id="PTHR12145">
    <property type="entry name" value="MANNAN ENDO-1,6-ALPHA-MANNOSIDASE DCW1"/>
    <property type="match status" value="1"/>
</dbReference>
<dbReference type="InterPro" id="IPR008928">
    <property type="entry name" value="6-hairpin_glycosidase_sf"/>
</dbReference>
<name>A0A0B1P2H1_UNCNE</name>
<dbReference type="EMBL" id="JNVN01003222">
    <property type="protein sequence ID" value="KHJ31136.1"/>
    <property type="molecule type" value="Genomic_DNA"/>
</dbReference>
<keyword evidence="6 10" id="KW-0378">Hydrolase</keyword>
<keyword evidence="14" id="KW-1185">Reference proteome</keyword>
<accession>A0A0B1P2H1</accession>
<evidence type="ECO:0000313" key="13">
    <source>
        <dbReference type="EMBL" id="KHJ31136.1"/>
    </source>
</evidence>
<evidence type="ECO:0000256" key="5">
    <source>
        <dbReference type="ARBA" id="ARBA00022729"/>
    </source>
</evidence>
<comment type="similarity">
    <text evidence="3 10">Belongs to the glycosyl hydrolase 76 family.</text>
</comment>
<keyword evidence="11" id="KW-0812">Transmembrane</keyword>
<comment type="caution">
    <text evidence="13">The sequence shown here is derived from an EMBL/GenBank/DDBJ whole genome shotgun (WGS) entry which is preliminary data.</text>
</comment>
<evidence type="ECO:0000256" key="7">
    <source>
        <dbReference type="ARBA" id="ARBA00023136"/>
    </source>
</evidence>
<feature type="transmembrane region" description="Helical" evidence="11">
    <location>
        <begin position="426"/>
        <end position="447"/>
    </location>
</feature>
<dbReference type="InterPro" id="IPR014480">
    <property type="entry name" value="Mannan-1_6-alpha_mannosidase"/>
</dbReference>
<dbReference type="InterPro" id="IPR005198">
    <property type="entry name" value="Glyco_hydro_76"/>
</dbReference>
<evidence type="ECO:0000256" key="11">
    <source>
        <dbReference type="SAM" id="Phobius"/>
    </source>
</evidence>
<evidence type="ECO:0000256" key="1">
    <source>
        <dbReference type="ARBA" id="ARBA00001452"/>
    </source>
</evidence>
<keyword evidence="8" id="KW-0325">Glycoprotein</keyword>
<evidence type="ECO:0000256" key="6">
    <source>
        <dbReference type="ARBA" id="ARBA00022801"/>
    </source>
</evidence>
<evidence type="ECO:0000256" key="10">
    <source>
        <dbReference type="PIRNR" id="PIRNR016302"/>
    </source>
</evidence>
<feature type="signal peptide" evidence="12">
    <location>
        <begin position="1"/>
        <end position="19"/>
    </location>
</feature>
<evidence type="ECO:0000256" key="3">
    <source>
        <dbReference type="ARBA" id="ARBA00009699"/>
    </source>
</evidence>
<keyword evidence="7 11" id="KW-0472">Membrane</keyword>
<dbReference type="FunFam" id="1.50.10.20:FF:000006">
    <property type="entry name" value="Mannan endo-1,6-alpha-mannosidase"/>
    <property type="match status" value="1"/>
</dbReference>